<evidence type="ECO:0000313" key="1">
    <source>
        <dbReference type="EMBL" id="TYI30723.1"/>
    </source>
</evidence>
<evidence type="ECO:0000313" key="2">
    <source>
        <dbReference type="Proteomes" id="UP000322667"/>
    </source>
</evidence>
<reference evidence="1 2" key="1">
    <citation type="submission" date="2019-07" db="EMBL/GenBank/DDBJ databases">
        <title>WGS assembly of Gossypium tomentosum.</title>
        <authorList>
            <person name="Chen Z.J."/>
            <person name="Sreedasyam A."/>
            <person name="Ando A."/>
            <person name="Song Q."/>
            <person name="De L."/>
            <person name="Hulse-Kemp A."/>
            <person name="Ding M."/>
            <person name="Ye W."/>
            <person name="Kirkbride R."/>
            <person name="Jenkins J."/>
            <person name="Plott C."/>
            <person name="Lovell J."/>
            <person name="Lin Y.-M."/>
            <person name="Vaughn R."/>
            <person name="Liu B."/>
            <person name="Li W."/>
            <person name="Simpson S."/>
            <person name="Scheffler B."/>
            <person name="Saski C."/>
            <person name="Grover C."/>
            <person name="Hu G."/>
            <person name="Conover J."/>
            <person name="Carlson J."/>
            <person name="Shu S."/>
            <person name="Boston L."/>
            <person name="Williams M."/>
            <person name="Peterson D."/>
            <person name="Mcgee K."/>
            <person name="Jones D."/>
            <person name="Wendel J."/>
            <person name="Stelly D."/>
            <person name="Grimwood J."/>
            <person name="Schmutz J."/>
        </authorList>
    </citation>
    <scope>NUCLEOTIDE SEQUENCE [LARGE SCALE GENOMIC DNA]</scope>
    <source>
        <strain evidence="1">7179.01</strain>
    </source>
</reference>
<dbReference type="EMBL" id="CM017614">
    <property type="protein sequence ID" value="TYI30723.1"/>
    <property type="molecule type" value="Genomic_DNA"/>
</dbReference>
<protein>
    <submittedName>
        <fullName evidence="1">Uncharacterized protein</fullName>
    </submittedName>
</protein>
<keyword evidence="2" id="KW-1185">Reference proteome</keyword>
<name>A0A5D2QR96_GOSTO</name>
<dbReference type="AlphaFoldDB" id="A0A5D2QR96"/>
<gene>
    <name evidence="1" type="ORF">ES332_A05G407400v1</name>
</gene>
<proteinExistence type="predicted"/>
<sequence>MNGDRPVRVSRWFSFRLPLPSDPDFNEAEEISRRIYEARVRAGVCTGAMLAYGGLAWLLEASYEARLGVVRRLEAAVLGLLKSFGPFGPRDFG</sequence>
<accession>A0A5D2QR96</accession>
<dbReference type="Proteomes" id="UP000322667">
    <property type="component" value="Chromosome A05"/>
</dbReference>
<organism evidence="1 2">
    <name type="scientific">Gossypium tomentosum</name>
    <name type="common">Hawaiian cotton</name>
    <name type="synonym">Gossypium sandvicense</name>
    <dbReference type="NCBI Taxonomy" id="34277"/>
    <lineage>
        <taxon>Eukaryota</taxon>
        <taxon>Viridiplantae</taxon>
        <taxon>Streptophyta</taxon>
        <taxon>Embryophyta</taxon>
        <taxon>Tracheophyta</taxon>
        <taxon>Spermatophyta</taxon>
        <taxon>Magnoliopsida</taxon>
        <taxon>eudicotyledons</taxon>
        <taxon>Gunneridae</taxon>
        <taxon>Pentapetalae</taxon>
        <taxon>rosids</taxon>
        <taxon>malvids</taxon>
        <taxon>Malvales</taxon>
        <taxon>Malvaceae</taxon>
        <taxon>Malvoideae</taxon>
        <taxon>Gossypium</taxon>
    </lineage>
</organism>